<reference evidence="5 6" key="1">
    <citation type="submission" date="2017-03" db="EMBL/GenBank/DDBJ databases">
        <title>Foreign affairs: Plasmid Transfer between Roseobacters and Rhizobia.</title>
        <authorList>
            <person name="Bartling P."/>
            <person name="Bunk B."/>
            <person name="Overmann J."/>
            <person name="Brinkmann H."/>
            <person name="Petersen J."/>
        </authorList>
    </citation>
    <scope>NUCLEOTIDE SEQUENCE [LARGE SCALE GENOMIC DNA]</scope>
    <source>
        <strain evidence="5 6">MACL11</strain>
    </source>
</reference>
<accession>A0A1U9Z0E2</accession>
<dbReference type="Gene3D" id="3.40.630.30">
    <property type="match status" value="1"/>
</dbReference>
<evidence type="ECO:0000259" key="4">
    <source>
        <dbReference type="PROSITE" id="PS51186"/>
    </source>
</evidence>
<feature type="domain" description="N-acetyltransferase" evidence="4">
    <location>
        <begin position="53"/>
        <end position="226"/>
    </location>
</feature>
<evidence type="ECO:0000313" key="6">
    <source>
        <dbReference type="Proteomes" id="UP000191135"/>
    </source>
</evidence>
<dbReference type="GO" id="GO:0016747">
    <property type="term" value="F:acyltransferase activity, transferring groups other than amino-acyl groups"/>
    <property type="evidence" value="ECO:0007669"/>
    <property type="project" value="InterPro"/>
</dbReference>
<dbReference type="PANTHER" id="PTHR43792:SF8">
    <property type="entry name" value="[RIBOSOMAL PROTEIN US5]-ALANINE N-ACETYLTRANSFERASE"/>
    <property type="match status" value="1"/>
</dbReference>
<dbReference type="SUPFAM" id="SSF55729">
    <property type="entry name" value="Acyl-CoA N-acyltransferases (Nat)"/>
    <property type="match status" value="1"/>
</dbReference>
<dbReference type="PANTHER" id="PTHR43792">
    <property type="entry name" value="GNAT FAMILY, PUTATIVE (AFU_ORTHOLOGUE AFUA_3G00765)-RELATED-RELATED"/>
    <property type="match status" value="1"/>
</dbReference>
<organism evidence="5 6">
    <name type="scientific">Martelella mediterranea DSM 17316</name>
    <dbReference type="NCBI Taxonomy" id="1122214"/>
    <lineage>
        <taxon>Bacteria</taxon>
        <taxon>Pseudomonadati</taxon>
        <taxon>Pseudomonadota</taxon>
        <taxon>Alphaproteobacteria</taxon>
        <taxon>Hyphomicrobiales</taxon>
        <taxon>Aurantimonadaceae</taxon>
        <taxon>Martelella</taxon>
    </lineage>
</organism>
<dbReference type="KEGG" id="mmed:Mame_01764"/>
<name>A0A1U9Z0E2_9HYPH</name>
<keyword evidence="2 5" id="KW-0012">Acyltransferase</keyword>
<dbReference type="InterPro" id="IPR000182">
    <property type="entry name" value="GNAT_dom"/>
</dbReference>
<dbReference type="InterPro" id="IPR051531">
    <property type="entry name" value="N-acetyltransferase"/>
</dbReference>
<dbReference type="eggNOG" id="COG1670">
    <property type="taxonomic scope" value="Bacteria"/>
</dbReference>
<evidence type="ECO:0000256" key="3">
    <source>
        <dbReference type="ARBA" id="ARBA00038502"/>
    </source>
</evidence>
<dbReference type="EMBL" id="CP020330">
    <property type="protein sequence ID" value="AQZ51110.1"/>
    <property type="molecule type" value="Genomic_DNA"/>
</dbReference>
<evidence type="ECO:0000313" key="5">
    <source>
        <dbReference type="EMBL" id="AQZ51110.1"/>
    </source>
</evidence>
<dbReference type="Pfam" id="PF13302">
    <property type="entry name" value="Acetyltransf_3"/>
    <property type="match status" value="1"/>
</dbReference>
<dbReference type="InterPro" id="IPR016181">
    <property type="entry name" value="Acyl_CoA_acyltransferase"/>
</dbReference>
<proteinExistence type="inferred from homology"/>
<evidence type="ECO:0000256" key="2">
    <source>
        <dbReference type="ARBA" id="ARBA00023315"/>
    </source>
</evidence>
<comment type="similarity">
    <text evidence="3">Belongs to the acetyltransferase family. RimJ subfamily.</text>
</comment>
<dbReference type="AlphaFoldDB" id="A0A1U9Z0E2"/>
<gene>
    <name evidence="5" type="primary">ydaF_2</name>
    <name evidence="5" type="ORF">Mame_01764</name>
</gene>
<dbReference type="PROSITE" id="PS51186">
    <property type="entry name" value="GNAT"/>
    <property type="match status" value="1"/>
</dbReference>
<dbReference type="STRING" id="1122214.Mame_01764"/>
<dbReference type="Proteomes" id="UP000191135">
    <property type="component" value="Chromosome"/>
</dbReference>
<keyword evidence="1 5" id="KW-0808">Transferase</keyword>
<dbReference type="EC" id="2.3.1.-" evidence="5"/>
<evidence type="ECO:0000256" key="1">
    <source>
        <dbReference type="ARBA" id="ARBA00022679"/>
    </source>
</evidence>
<keyword evidence="6" id="KW-1185">Reference proteome</keyword>
<protein>
    <submittedName>
        <fullName evidence="5">Putative ribosomal N-acetyltransferase YdaF</fullName>
        <ecNumber evidence="5">2.3.1.-</ecNumber>
    </submittedName>
</protein>
<sequence>MGRHHLPFFRFKPGEDLTMQRDLQRESQSRLSRERLRPDQQRRDCPVLLSQRLVLRAPHEDDIDAIAHLANNEKIATMVSRMPHPYTATDAANFVERTKEGAIGNCVYAITKADNGAFLGCCGIENIPYEENIVEIGYWLGEPYWGHGYTTEAVQVLIDMIFRTRNEVDHVDARCRVVNERSRRVLHKCGFQFQGPGMVQSLAVGSSVSVEWYRLDRRNWMSLKSWGGQR</sequence>